<keyword evidence="2" id="KW-1185">Reference proteome</keyword>
<name>A0AAJ0U783_9GAMM</name>
<dbReference type="AlphaFoldDB" id="A0AAJ0U783"/>
<evidence type="ECO:0000313" key="1">
    <source>
        <dbReference type="EMBL" id="MBK1706090.1"/>
    </source>
</evidence>
<evidence type="ECO:0000313" key="2">
    <source>
        <dbReference type="Proteomes" id="UP001296776"/>
    </source>
</evidence>
<dbReference type="EMBL" id="NRSJ01000033">
    <property type="protein sequence ID" value="MBK1706090.1"/>
    <property type="molecule type" value="Genomic_DNA"/>
</dbReference>
<gene>
    <name evidence="1" type="ORF">CKO40_16395</name>
</gene>
<accession>A0AAJ0U783</accession>
<sequence length="142" mass="14648">MLFRLAEADTPIPAITLPPLTETERGWVADPDTIPVHARLGFGRAVPEGALAAILDEPANWRPISDGGHRLAVRVTSPGAAGLRLGLRVDALPDGATLAVAGAAGAALAPAVLSGAEIKASLARDAAAQRNEEARDDARPRR</sequence>
<dbReference type="Proteomes" id="UP001296776">
    <property type="component" value="Unassembled WGS sequence"/>
</dbReference>
<reference evidence="1" key="1">
    <citation type="submission" date="2017-08" db="EMBL/GenBank/DDBJ databases">
        <authorList>
            <person name="Imhoff J.F."/>
            <person name="Rahn T."/>
            <person name="Kuenzel S."/>
            <person name="Neulinger S.C."/>
        </authorList>
    </citation>
    <scope>NUCLEOTIDE SEQUENCE</scope>
    <source>
        <strain evidence="1">DSM 11080</strain>
    </source>
</reference>
<organism evidence="1 2">
    <name type="scientific">Halochromatium glycolicum</name>
    <dbReference type="NCBI Taxonomy" id="85075"/>
    <lineage>
        <taxon>Bacteria</taxon>
        <taxon>Pseudomonadati</taxon>
        <taxon>Pseudomonadota</taxon>
        <taxon>Gammaproteobacteria</taxon>
        <taxon>Chromatiales</taxon>
        <taxon>Chromatiaceae</taxon>
        <taxon>Halochromatium</taxon>
    </lineage>
</organism>
<proteinExistence type="predicted"/>
<protein>
    <submittedName>
        <fullName evidence="1">Uncharacterized protein</fullName>
    </submittedName>
</protein>
<reference evidence="1" key="2">
    <citation type="journal article" date="2020" name="Microorganisms">
        <title>Osmotic Adaptation and Compatible Solute Biosynthesis of Phototrophic Bacteria as Revealed from Genome Analyses.</title>
        <authorList>
            <person name="Imhoff J.F."/>
            <person name="Rahn T."/>
            <person name="Kunzel S."/>
            <person name="Keller A."/>
            <person name="Neulinger S.C."/>
        </authorList>
    </citation>
    <scope>NUCLEOTIDE SEQUENCE</scope>
    <source>
        <strain evidence="1">DSM 11080</strain>
    </source>
</reference>
<comment type="caution">
    <text evidence="1">The sequence shown here is derived from an EMBL/GenBank/DDBJ whole genome shotgun (WGS) entry which is preliminary data.</text>
</comment>